<dbReference type="Proteomes" id="UP000053319">
    <property type="component" value="Unassembled WGS sequence"/>
</dbReference>
<feature type="compositionally biased region" description="Basic and acidic residues" evidence="1">
    <location>
        <begin position="456"/>
        <end position="469"/>
    </location>
</feature>
<protein>
    <submittedName>
        <fullName evidence="2">Uncharacterized protein</fullName>
    </submittedName>
</protein>
<sequence>MHSLISWRHAVPTDTSVLLFSSSSLRDLEVAVSRLGTQSGMTINSFVLAGPPNLNPMFMAVSEAAPLLHRPTLSGRQGPGPAIVPHIVKLTHVCELLLYNQPIIINPEQMSMLLENLCDLESLHAFVVDFSNPASQVYAPSLRSLRLKGESPDLQGVLSGYLNVPHLRSVILQASDEHYTQKSHNIFHLITQASFALASSLRAISITQMDDPIDVVWNDSHKDVDLCLANALMPFADADVEAIAKAWKRVQKLHIAYAPFRAHTHPPLTSLRHFADHCPEPVQLSMTELAIFDTLGFPVVPREGAPPLRFLDLKIPLNLVLNDGEINVVGLKQLPAMFTWEAAEKKAEVLEIAEGLCVRKEVKDTKLGSRTVPTGNYEQARHTYVANRPGSSAPAMPARDSDLIIEPSQYGDDRRSSIMVELFSSGRGFATSSREGPLRTDPVNLPSKYAELRAEAQTRRHNEAQRDLMELPQSECKCDTGTTSPQYDTEDVMSESTPPDAPPAYSM</sequence>
<accession>R7SPL5</accession>
<gene>
    <name evidence="2" type="ORF">DICSQDRAFT_174403</name>
</gene>
<evidence type="ECO:0000313" key="3">
    <source>
        <dbReference type="Proteomes" id="UP000053319"/>
    </source>
</evidence>
<evidence type="ECO:0000313" key="2">
    <source>
        <dbReference type="EMBL" id="EJF56922.1"/>
    </source>
</evidence>
<dbReference type="AlphaFoldDB" id="R7SPL5"/>
<dbReference type="GeneID" id="18839946"/>
<evidence type="ECO:0000256" key="1">
    <source>
        <dbReference type="SAM" id="MobiDB-lite"/>
    </source>
</evidence>
<dbReference type="OrthoDB" id="3543113at2759"/>
<feature type="region of interest" description="Disordered" evidence="1">
    <location>
        <begin position="456"/>
        <end position="507"/>
    </location>
</feature>
<proteinExistence type="predicted"/>
<dbReference type="EMBL" id="JH719460">
    <property type="protein sequence ID" value="EJF56922.1"/>
    <property type="molecule type" value="Genomic_DNA"/>
</dbReference>
<dbReference type="RefSeq" id="XP_007370303.1">
    <property type="nucleotide sequence ID" value="XM_007370241.1"/>
</dbReference>
<dbReference type="HOGENOM" id="CLU_537499_0_0_1"/>
<reference evidence="2 3" key="1">
    <citation type="journal article" date="2012" name="Science">
        <title>The Paleozoic origin of enzymatic lignin decomposition reconstructed from 31 fungal genomes.</title>
        <authorList>
            <person name="Floudas D."/>
            <person name="Binder M."/>
            <person name="Riley R."/>
            <person name="Barry K."/>
            <person name="Blanchette R.A."/>
            <person name="Henrissat B."/>
            <person name="Martinez A.T."/>
            <person name="Otillar R."/>
            <person name="Spatafora J.W."/>
            <person name="Yadav J.S."/>
            <person name="Aerts A."/>
            <person name="Benoit I."/>
            <person name="Boyd A."/>
            <person name="Carlson A."/>
            <person name="Copeland A."/>
            <person name="Coutinho P.M."/>
            <person name="de Vries R.P."/>
            <person name="Ferreira P."/>
            <person name="Findley K."/>
            <person name="Foster B."/>
            <person name="Gaskell J."/>
            <person name="Glotzer D."/>
            <person name="Gorecki P."/>
            <person name="Heitman J."/>
            <person name="Hesse C."/>
            <person name="Hori C."/>
            <person name="Igarashi K."/>
            <person name="Jurgens J.A."/>
            <person name="Kallen N."/>
            <person name="Kersten P."/>
            <person name="Kohler A."/>
            <person name="Kuees U."/>
            <person name="Kumar T.K.A."/>
            <person name="Kuo A."/>
            <person name="LaButti K."/>
            <person name="Larrondo L.F."/>
            <person name="Lindquist E."/>
            <person name="Ling A."/>
            <person name="Lombard V."/>
            <person name="Lucas S."/>
            <person name="Lundell T."/>
            <person name="Martin R."/>
            <person name="McLaughlin D.J."/>
            <person name="Morgenstern I."/>
            <person name="Morin E."/>
            <person name="Murat C."/>
            <person name="Nagy L.G."/>
            <person name="Nolan M."/>
            <person name="Ohm R.A."/>
            <person name="Patyshakuliyeva A."/>
            <person name="Rokas A."/>
            <person name="Ruiz-Duenas F.J."/>
            <person name="Sabat G."/>
            <person name="Salamov A."/>
            <person name="Samejima M."/>
            <person name="Schmutz J."/>
            <person name="Slot J.C."/>
            <person name="St John F."/>
            <person name="Stenlid J."/>
            <person name="Sun H."/>
            <person name="Sun S."/>
            <person name="Syed K."/>
            <person name="Tsang A."/>
            <person name="Wiebenga A."/>
            <person name="Young D."/>
            <person name="Pisabarro A."/>
            <person name="Eastwood D.C."/>
            <person name="Martin F."/>
            <person name="Cullen D."/>
            <person name="Grigoriev I.V."/>
            <person name="Hibbett D.S."/>
        </authorList>
    </citation>
    <scope>NUCLEOTIDE SEQUENCE [LARGE SCALE GENOMIC DNA]</scope>
    <source>
        <strain evidence="2 3">LYAD-421 SS1</strain>
    </source>
</reference>
<dbReference type="KEGG" id="dsq:DICSQDRAFT_174403"/>
<name>R7SPL5_DICSQ</name>
<organism evidence="2 3">
    <name type="scientific">Dichomitus squalens (strain LYAD-421)</name>
    <name type="common">Western red white-rot fungus</name>
    <dbReference type="NCBI Taxonomy" id="732165"/>
    <lineage>
        <taxon>Eukaryota</taxon>
        <taxon>Fungi</taxon>
        <taxon>Dikarya</taxon>
        <taxon>Basidiomycota</taxon>
        <taxon>Agaricomycotina</taxon>
        <taxon>Agaricomycetes</taxon>
        <taxon>Polyporales</taxon>
        <taxon>Polyporaceae</taxon>
        <taxon>Dichomitus</taxon>
    </lineage>
</organism>